<feature type="region of interest" description="Disordered" evidence="1">
    <location>
        <begin position="1"/>
        <end position="20"/>
    </location>
</feature>
<dbReference type="Proteomes" id="UP000823941">
    <property type="component" value="Chromosome 12"/>
</dbReference>
<dbReference type="EMBL" id="JAHIBW010000012">
    <property type="protein sequence ID" value="KAG7306114.1"/>
    <property type="molecule type" value="Genomic_DNA"/>
</dbReference>
<sequence>MGVRRGSAEELPLPPRCRGGRTARYFRYLTRSAQPRRPSSARRHRPVIPINRATDRESVCETPVSVDARSRTAAPRRRGRELPARRQTSADGGCTGPDIGAPGAARGGRSLTPPPPPPPPSPAEASSRLCPRAALVIAKPTCLYLGVKIKISQPLTDLK</sequence>
<reference evidence="2 3" key="1">
    <citation type="submission" date="2021-06" db="EMBL/GenBank/DDBJ databases">
        <title>A haploid diamondback moth (Plutella xylostella L.) genome assembly resolves 31 chromosomes and identifies a diamide resistance mutation.</title>
        <authorList>
            <person name="Ward C.M."/>
            <person name="Perry K.D."/>
            <person name="Baker G."/>
            <person name="Powis K."/>
            <person name="Heckel D.G."/>
            <person name="Baxter S.W."/>
        </authorList>
    </citation>
    <scope>NUCLEOTIDE SEQUENCE [LARGE SCALE GENOMIC DNA]</scope>
    <source>
        <strain evidence="2 3">LV</strain>
        <tissue evidence="2">Single pupa</tissue>
    </source>
</reference>
<evidence type="ECO:0000313" key="2">
    <source>
        <dbReference type="EMBL" id="KAG7306114.1"/>
    </source>
</evidence>
<organism evidence="2 3">
    <name type="scientific">Plutella xylostella</name>
    <name type="common">Diamondback moth</name>
    <name type="synonym">Plutella maculipennis</name>
    <dbReference type="NCBI Taxonomy" id="51655"/>
    <lineage>
        <taxon>Eukaryota</taxon>
        <taxon>Metazoa</taxon>
        <taxon>Ecdysozoa</taxon>
        <taxon>Arthropoda</taxon>
        <taxon>Hexapoda</taxon>
        <taxon>Insecta</taxon>
        <taxon>Pterygota</taxon>
        <taxon>Neoptera</taxon>
        <taxon>Endopterygota</taxon>
        <taxon>Lepidoptera</taxon>
        <taxon>Glossata</taxon>
        <taxon>Ditrysia</taxon>
        <taxon>Yponomeutoidea</taxon>
        <taxon>Plutellidae</taxon>
        <taxon>Plutella</taxon>
    </lineage>
</organism>
<proteinExistence type="predicted"/>
<gene>
    <name evidence="2" type="ORF">JYU34_008698</name>
</gene>
<evidence type="ECO:0000313" key="3">
    <source>
        <dbReference type="Proteomes" id="UP000823941"/>
    </source>
</evidence>
<feature type="region of interest" description="Disordered" evidence="1">
    <location>
        <begin position="28"/>
        <end position="128"/>
    </location>
</feature>
<protein>
    <submittedName>
        <fullName evidence="2">Uncharacterized protein</fullName>
    </submittedName>
</protein>
<accession>A0ABQ7QLQ8</accession>
<evidence type="ECO:0000256" key="1">
    <source>
        <dbReference type="SAM" id="MobiDB-lite"/>
    </source>
</evidence>
<feature type="compositionally biased region" description="Pro residues" evidence="1">
    <location>
        <begin position="112"/>
        <end position="122"/>
    </location>
</feature>
<comment type="caution">
    <text evidence="2">The sequence shown here is derived from an EMBL/GenBank/DDBJ whole genome shotgun (WGS) entry which is preliminary data.</text>
</comment>
<keyword evidence="3" id="KW-1185">Reference proteome</keyword>
<name>A0ABQ7QLQ8_PLUXY</name>